<comment type="similarity">
    <text evidence="1 4">Belongs to the glycosyl hydrolase 37 family.</text>
</comment>
<evidence type="ECO:0000256" key="5">
    <source>
        <dbReference type="SAM" id="Phobius"/>
    </source>
</evidence>
<dbReference type="PANTHER" id="PTHR23403">
    <property type="entry name" value="TREHALASE"/>
    <property type="match status" value="1"/>
</dbReference>
<dbReference type="Gene3D" id="1.50.10.10">
    <property type="match status" value="1"/>
</dbReference>
<name>A0A3P5ZKQ0_BRACM</name>
<dbReference type="GO" id="GO:0004555">
    <property type="term" value="F:alpha,alpha-trehalase activity"/>
    <property type="evidence" value="ECO:0007669"/>
    <property type="project" value="UniProtKB-EC"/>
</dbReference>
<keyword evidence="5" id="KW-0472">Membrane</keyword>
<dbReference type="InterPro" id="IPR018232">
    <property type="entry name" value="Glyco_hydro_37_CS"/>
</dbReference>
<dbReference type="EMBL" id="LS974617">
    <property type="protein sequence ID" value="CAG7887474.1"/>
    <property type="molecule type" value="Genomic_DNA"/>
</dbReference>
<evidence type="ECO:0000313" key="7">
    <source>
        <dbReference type="EMBL" id="VDC74973.1"/>
    </source>
</evidence>
<dbReference type="InterPro" id="IPR008928">
    <property type="entry name" value="6-hairpin_glycosidase_sf"/>
</dbReference>
<dbReference type="PROSITE" id="PS00928">
    <property type="entry name" value="TREHALASE_2"/>
    <property type="match status" value="1"/>
</dbReference>
<reference evidence="7" key="1">
    <citation type="submission" date="2018-11" db="EMBL/GenBank/DDBJ databases">
        <authorList>
            <consortium name="Genoscope - CEA"/>
            <person name="William W."/>
        </authorList>
    </citation>
    <scope>NUCLEOTIDE SEQUENCE</scope>
</reference>
<dbReference type="PANTHER" id="PTHR23403:SF1">
    <property type="entry name" value="TREHALASE"/>
    <property type="match status" value="1"/>
</dbReference>
<feature type="transmembrane region" description="Helical" evidence="5">
    <location>
        <begin position="63"/>
        <end position="80"/>
    </location>
</feature>
<evidence type="ECO:0000256" key="4">
    <source>
        <dbReference type="RuleBase" id="RU361180"/>
    </source>
</evidence>
<keyword evidence="5" id="KW-0812">Transmembrane</keyword>
<evidence type="ECO:0000313" key="6">
    <source>
        <dbReference type="EMBL" id="CAG7887474.1"/>
    </source>
</evidence>
<dbReference type="Pfam" id="PF01204">
    <property type="entry name" value="Trehalase"/>
    <property type="match status" value="1"/>
</dbReference>
<dbReference type="AlphaFoldDB" id="A0A3P5ZKQ0"/>
<dbReference type="PRINTS" id="PR00744">
    <property type="entry name" value="GLHYDRLASE37"/>
</dbReference>
<evidence type="ECO:0000256" key="3">
    <source>
        <dbReference type="ARBA" id="ARBA00023295"/>
    </source>
</evidence>
<evidence type="ECO:0000256" key="1">
    <source>
        <dbReference type="ARBA" id="ARBA00005615"/>
    </source>
</evidence>
<protein>
    <recommendedName>
        <fullName evidence="4">Trehalase</fullName>
        <ecNumber evidence="4">3.2.1.28</ecNumber>
    </recommendedName>
    <alternativeName>
        <fullName evidence="4">Alpha-trehalose glucohydrolase</fullName>
    </alternativeName>
</protein>
<gene>
    <name evidence="7" type="ORF">BRAA01T01475Z</name>
    <name evidence="6" type="ORF">BRAPAZ1V2_A01P15500.2</name>
</gene>
<dbReference type="EC" id="3.2.1.28" evidence="4"/>
<organism evidence="7">
    <name type="scientific">Brassica campestris</name>
    <name type="common">Field mustard</name>
    <dbReference type="NCBI Taxonomy" id="3711"/>
    <lineage>
        <taxon>Eukaryota</taxon>
        <taxon>Viridiplantae</taxon>
        <taxon>Streptophyta</taxon>
        <taxon>Embryophyta</taxon>
        <taxon>Tracheophyta</taxon>
        <taxon>Spermatophyta</taxon>
        <taxon>Magnoliopsida</taxon>
        <taxon>eudicotyledons</taxon>
        <taxon>Gunneridae</taxon>
        <taxon>Pentapetalae</taxon>
        <taxon>rosids</taxon>
        <taxon>malvids</taxon>
        <taxon>Brassicales</taxon>
        <taxon>Brassicaceae</taxon>
        <taxon>Brassiceae</taxon>
        <taxon>Brassica</taxon>
    </lineage>
</organism>
<dbReference type="Proteomes" id="UP000694005">
    <property type="component" value="Chromosome A01"/>
</dbReference>
<dbReference type="GO" id="GO:0005991">
    <property type="term" value="P:trehalose metabolic process"/>
    <property type="evidence" value="ECO:0007669"/>
    <property type="project" value="InterPro"/>
</dbReference>
<keyword evidence="3 4" id="KW-0326">Glycosidase</keyword>
<proteinExistence type="inferred from homology"/>
<evidence type="ECO:0000256" key="2">
    <source>
        <dbReference type="ARBA" id="ARBA00022801"/>
    </source>
</evidence>
<sequence>MDISDLLDCKCQTRNFSKFIPLVMNSHKHNTSPIATLSFSSHYKYSLFATSLDLKRQRFTSPLLLIFLFLCLSFATSMAVSDSDSDSGPVVQTTPLVTFLQRVQLTALRSYSKKPDPKFYIDLSLKLPHDLSTAESAFDDLTTGSRDLSVPVEKLEKFVHEYFDDAGKDLVHHEPEDFVSDPTEFLLNVENDQVREWAREVHCLWRTLSCRVSDSVIESPDRHTLLPLPEPVIIPGSRFREVYYWDSYWVIKGLLTSKMFTTAKGLVTNLMSLVETYGYALNGARAYYTNRSQPPLLSSMVYEIYNVTKDEELVRKAIPVLLKEYEFWNSGKHKVVIRDASGNDHILSRYYAMWNMPRPESSVFDQESASRFSSTLEKQRFHRDIATAAESGCDFSTRWMRHPPNFTTMATTSVVPVDLNVFLLKMELDIAFMMEIAGDRKGSERFVKASEARKKAFETVFWNEKAAQWLDYWLSSNGDEPETWKAENQNNNVFASNFAPIWISSFHSDENLVKKVVKALANSGLIAPAGILTSLTNSGQQWDAPNGWAPQQELIVTGLARSGLKEANELAEEIARRWIRSSYRVYKTSGFIHEKLNVSEFGAYGGGGEYKPQTGFGWSNGVILAFLEEFGWPSDLSIEP</sequence>
<dbReference type="Gramene" id="A01p15500.2_BraZ1">
    <property type="protein sequence ID" value="A01p15500.2_BraZ1.CDS"/>
    <property type="gene ID" value="A01g15500.2_BraZ1"/>
</dbReference>
<dbReference type="InterPro" id="IPR001661">
    <property type="entry name" value="Glyco_hydro_37"/>
</dbReference>
<dbReference type="SUPFAM" id="SSF48208">
    <property type="entry name" value="Six-hairpin glycosidases"/>
    <property type="match status" value="1"/>
</dbReference>
<dbReference type="EMBL" id="LR031571">
    <property type="protein sequence ID" value="VDC74973.1"/>
    <property type="molecule type" value="Genomic_DNA"/>
</dbReference>
<comment type="catalytic activity">
    <reaction evidence="4">
        <text>alpha,alpha-trehalose + H2O = alpha-D-glucose + beta-D-glucose</text>
        <dbReference type="Rhea" id="RHEA:32675"/>
        <dbReference type="ChEBI" id="CHEBI:15377"/>
        <dbReference type="ChEBI" id="CHEBI:15903"/>
        <dbReference type="ChEBI" id="CHEBI:16551"/>
        <dbReference type="ChEBI" id="CHEBI:17925"/>
        <dbReference type="EC" id="3.2.1.28"/>
    </reaction>
</comment>
<dbReference type="InterPro" id="IPR012341">
    <property type="entry name" value="6hp_glycosidase-like_sf"/>
</dbReference>
<keyword evidence="2 4" id="KW-0378">Hydrolase</keyword>
<accession>A0A3P5ZKQ0</accession>
<keyword evidence="5" id="KW-1133">Transmembrane helix</keyword>